<proteinExistence type="predicted"/>
<gene>
    <name evidence="1" type="ORF">I313_03744</name>
</gene>
<name>A0A0D0V646_9TREE</name>
<evidence type="ECO:0000313" key="1">
    <source>
        <dbReference type="EMBL" id="KIR40420.1"/>
    </source>
</evidence>
<dbReference type="HOGENOM" id="CLU_2277353_0_0_1"/>
<dbReference type="AlphaFoldDB" id="A0A0D0V646"/>
<sequence length="102" mass="11450">MRLTEPEMVPRPMSCLSKEKHISVRKISWTNKLLHGSSTKTTETPRQVPLICMVYTSMKPLRGRKLPSPTVNVKDAKSLGSLLGKVSIHKVDTQRLSLPLKT</sequence>
<reference evidence="1 2" key="1">
    <citation type="submission" date="2015-01" db="EMBL/GenBank/DDBJ databases">
        <title>The Genome Sequence of Cryptococcus gattii Ram5.</title>
        <authorList>
            <consortium name="The Broad Institute Genomics Platform"/>
            <person name="Cuomo C."/>
            <person name="Litvintseva A."/>
            <person name="Chen Y."/>
            <person name="Heitman J."/>
            <person name="Sun S."/>
            <person name="Springer D."/>
            <person name="Dromer F."/>
            <person name="Young S."/>
            <person name="Zeng Q."/>
            <person name="Gargeya S."/>
            <person name="Abouelleil A."/>
            <person name="Alvarado L."/>
            <person name="Chapman S.B."/>
            <person name="Gainer-Dewar J."/>
            <person name="Goldberg J."/>
            <person name="Griggs A."/>
            <person name="Gujja S."/>
            <person name="Hansen M."/>
            <person name="Howarth C."/>
            <person name="Imamovic A."/>
            <person name="Larimer J."/>
            <person name="Murphy C."/>
            <person name="Naylor J."/>
            <person name="Pearson M."/>
            <person name="Priest M."/>
            <person name="Roberts A."/>
            <person name="Saif S."/>
            <person name="Shea T."/>
            <person name="Sykes S."/>
            <person name="Wortman J."/>
            <person name="Nusbaum C."/>
            <person name="Birren B."/>
        </authorList>
    </citation>
    <scope>NUCLEOTIDE SEQUENCE [LARGE SCALE GENOMIC DNA]</scope>
    <source>
        <strain evidence="1 2">Ram5</strain>
    </source>
</reference>
<dbReference type="EMBL" id="KN847903">
    <property type="protein sequence ID" value="KIR40420.1"/>
    <property type="molecule type" value="Genomic_DNA"/>
</dbReference>
<keyword evidence="2" id="KW-1185">Reference proteome</keyword>
<evidence type="ECO:0000313" key="2">
    <source>
        <dbReference type="Proteomes" id="UP000053392"/>
    </source>
</evidence>
<dbReference type="Proteomes" id="UP000053392">
    <property type="component" value="Unassembled WGS sequence"/>
</dbReference>
<organism evidence="1 2">
    <name type="scientific">Cryptococcus deuterogattii Ram5</name>
    <dbReference type="NCBI Taxonomy" id="1296110"/>
    <lineage>
        <taxon>Eukaryota</taxon>
        <taxon>Fungi</taxon>
        <taxon>Dikarya</taxon>
        <taxon>Basidiomycota</taxon>
        <taxon>Agaricomycotina</taxon>
        <taxon>Tremellomycetes</taxon>
        <taxon>Tremellales</taxon>
        <taxon>Cryptococcaceae</taxon>
        <taxon>Cryptococcus</taxon>
        <taxon>Cryptococcus gattii species complex</taxon>
    </lineage>
</organism>
<accession>A0A0D0V646</accession>
<protein>
    <submittedName>
        <fullName evidence="1">Uncharacterized protein</fullName>
    </submittedName>
</protein>